<name>A0A6V7TYU3_MELEN</name>
<evidence type="ECO:0000313" key="3">
    <source>
        <dbReference type="EMBL" id="CAD2136211.1"/>
    </source>
</evidence>
<dbReference type="Proteomes" id="UP000580250">
    <property type="component" value="Unassembled WGS sequence"/>
</dbReference>
<sequence>MLLRYQCNKDRTSSFSEVMATALMLVMLFQLAICLCAASEEVETTMDGYNPKLNDTTTVPDRVKRNPPPAPSNNDNSKCVKDPAQIHESTRGLVALGSIIAFILCLGLMLAVACGCICTETKMIDVE</sequence>
<keyword evidence="2" id="KW-1133">Transmembrane helix</keyword>
<keyword evidence="2" id="KW-0472">Membrane</keyword>
<evidence type="ECO:0000313" key="4">
    <source>
        <dbReference type="Proteomes" id="UP000580250"/>
    </source>
</evidence>
<organism evidence="3 4">
    <name type="scientific">Meloidogyne enterolobii</name>
    <name type="common">Root-knot nematode worm</name>
    <name type="synonym">Meloidogyne mayaguensis</name>
    <dbReference type="NCBI Taxonomy" id="390850"/>
    <lineage>
        <taxon>Eukaryota</taxon>
        <taxon>Metazoa</taxon>
        <taxon>Ecdysozoa</taxon>
        <taxon>Nematoda</taxon>
        <taxon>Chromadorea</taxon>
        <taxon>Rhabditida</taxon>
        <taxon>Tylenchina</taxon>
        <taxon>Tylenchomorpha</taxon>
        <taxon>Tylenchoidea</taxon>
        <taxon>Meloidogynidae</taxon>
        <taxon>Meloidogyninae</taxon>
        <taxon>Meloidogyne</taxon>
    </lineage>
</organism>
<protein>
    <submittedName>
        <fullName evidence="3">Uncharacterized protein</fullName>
    </submittedName>
</protein>
<evidence type="ECO:0000256" key="1">
    <source>
        <dbReference type="SAM" id="MobiDB-lite"/>
    </source>
</evidence>
<reference evidence="3 4" key="1">
    <citation type="submission" date="2020-08" db="EMBL/GenBank/DDBJ databases">
        <authorList>
            <person name="Koutsovoulos G."/>
            <person name="Danchin GJ E."/>
        </authorList>
    </citation>
    <scope>NUCLEOTIDE SEQUENCE [LARGE SCALE GENOMIC DNA]</scope>
</reference>
<proteinExistence type="predicted"/>
<gene>
    <name evidence="3" type="ORF">MENT_LOCUS4977</name>
</gene>
<dbReference type="EMBL" id="CAJEWN010000018">
    <property type="protein sequence ID" value="CAD2136211.1"/>
    <property type="molecule type" value="Genomic_DNA"/>
</dbReference>
<evidence type="ECO:0000256" key="2">
    <source>
        <dbReference type="SAM" id="Phobius"/>
    </source>
</evidence>
<dbReference type="OrthoDB" id="5898755at2759"/>
<comment type="caution">
    <text evidence="3">The sequence shown here is derived from an EMBL/GenBank/DDBJ whole genome shotgun (WGS) entry which is preliminary data.</text>
</comment>
<accession>A0A6V7TYU3</accession>
<feature type="transmembrane region" description="Helical" evidence="2">
    <location>
        <begin position="18"/>
        <end position="38"/>
    </location>
</feature>
<feature type="region of interest" description="Disordered" evidence="1">
    <location>
        <begin position="48"/>
        <end position="80"/>
    </location>
</feature>
<keyword evidence="2" id="KW-0812">Transmembrane</keyword>
<feature type="transmembrane region" description="Helical" evidence="2">
    <location>
        <begin position="93"/>
        <end position="113"/>
    </location>
</feature>
<dbReference type="AlphaFoldDB" id="A0A6V7TYU3"/>